<protein>
    <submittedName>
        <fullName evidence="2">Uncharacterized protein</fullName>
    </submittedName>
</protein>
<organism evidence="2 3">
    <name type="scientific">Iris pallida</name>
    <name type="common">Sweet iris</name>
    <dbReference type="NCBI Taxonomy" id="29817"/>
    <lineage>
        <taxon>Eukaryota</taxon>
        <taxon>Viridiplantae</taxon>
        <taxon>Streptophyta</taxon>
        <taxon>Embryophyta</taxon>
        <taxon>Tracheophyta</taxon>
        <taxon>Spermatophyta</taxon>
        <taxon>Magnoliopsida</taxon>
        <taxon>Liliopsida</taxon>
        <taxon>Asparagales</taxon>
        <taxon>Iridaceae</taxon>
        <taxon>Iridoideae</taxon>
        <taxon>Irideae</taxon>
        <taxon>Iris</taxon>
    </lineage>
</organism>
<evidence type="ECO:0000313" key="3">
    <source>
        <dbReference type="Proteomes" id="UP001140949"/>
    </source>
</evidence>
<evidence type="ECO:0000256" key="1">
    <source>
        <dbReference type="SAM" id="MobiDB-lite"/>
    </source>
</evidence>
<dbReference type="Proteomes" id="UP001140949">
    <property type="component" value="Unassembled WGS sequence"/>
</dbReference>
<accession>A0AAX6DX05</accession>
<dbReference type="EMBL" id="JANAVB010041419">
    <property type="protein sequence ID" value="KAJ6796231.1"/>
    <property type="molecule type" value="Genomic_DNA"/>
</dbReference>
<sequence length="82" mass="8785">MMVARFSKGRPHGARRVSTRETRRALSLRADSAAVEALQLIDGDAVYKTTLSLRWLCVDGGGTVFEMAAAICTTATTAVVLD</sequence>
<feature type="compositionally biased region" description="Basic residues" evidence="1">
    <location>
        <begin position="7"/>
        <end position="17"/>
    </location>
</feature>
<name>A0AAX6DX05_IRIPA</name>
<reference evidence="2" key="1">
    <citation type="journal article" date="2023" name="GigaByte">
        <title>Genome assembly of the bearded iris, Iris pallida Lam.</title>
        <authorList>
            <person name="Bruccoleri R.E."/>
            <person name="Oakeley E.J."/>
            <person name="Faust A.M.E."/>
            <person name="Altorfer M."/>
            <person name="Dessus-Babus S."/>
            <person name="Burckhardt D."/>
            <person name="Oertli M."/>
            <person name="Naumann U."/>
            <person name="Petersen F."/>
            <person name="Wong J."/>
        </authorList>
    </citation>
    <scope>NUCLEOTIDE SEQUENCE</scope>
    <source>
        <strain evidence="2">GSM-AAB239-AS_SAM_17_03QT</strain>
    </source>
</reference>
<proteinExistence type="predicted"/>
<dbReference type="AlphaFoldDB" id="A0AAX6DX05"/>
<keyword evidence="3" id="KW-1185">Reference proteome</keyword>
<evidence type="ECO:0000313" key="2">
    <source>
        <dbReference type="EMBL" id="KAJ6796231.1"/>
    </source>
</evidence>
<feature type="region of interest" description="Disordered" evidence="1">
    <location>
        <begin position="1"/>
        <end position="21"/>
    </location>
</feature>
<gene>
    <name evidence="2" type="ORF">M6B38_222575</name>
</gene>
<reference evidence="2" key="2">
    <citation type="submission" date="2023-04" db="EMBL/GenBank/DDBJ databases">
        <authorList>
            <person name="Bruccoleri R.E."/>
            <person name="Oakeley E.J."/>
            <person name="Faust A.-M."/>
            <person name="Dessus-Babus S."/>
            <person name="Altorfer M."/>
            <person name="Burckhardt D."/>
            <person name="Oertli M."/>
            <person name="Naumann U."/>
            <person name="Petersen F."/>
            <person name="Wong J."/>
        </authorList>
    </citation>
    <scope>NUCLEOTIDE SEQUENCE</scope>
    <source>
        <strain evidence="2">GSM-AAB239-AS_SAM_17_03QT</strain>
        <tissue evidence="2">Leaf</tissue>
    </source>
</reference>
<comment type="caution">
    <text evidence="2">The sequence shown here is derived from an EMBL/GenBank/DDBJ whole genome shotgun (WGS) entry which is preliminary data.</text>
</comment>